<keyword evidence="1" id="KW-0812">Transmembrane</keyword>
<feature type="transmembrane region" description="Helical" evidence="1">
    <location>
        <begin position="207"/>
        <end position="227"/>
    </location>
</feature>
<feature type="transmembrane region" description="Helical" evidence="1">
    <location>
        <begin position="112"/>
        <end position="133"/>
    </location>
</feature>
<dbReference type="STRING" id="745531.A0A0C3SDF4"/>
<dbReference type="AlphaFoldDB" id="A0A0C3SDF4"/>
<protein>
    <recommendedName>
        <fullName evidence="4">G-protein coupled receptors family 1 profile domain-containing protein</fullName>
    </recommendedName>
</protein>
<feature type="transmembrane region" description="Helical" evidence="1">
    <location>
        <begin position="162"/>
        <end position="182"/>
    </location>
</feature>
<gene>
    <name evidence="2" type="ORF">PHLGIDRAFT_114343</name>
</gene>
<dbReference type="HOGENOM" id="CLU_799524_0_0_1"/>
<organism evidence="2 3">
    <name type="scientific">Phlebiopsis gigantea (strain 11061_1 CR5-6)</name>
    <name type="common">White-rot fungus</name>
    <name type="synonym">Peniophora gigantea</name>
    <dbReference type="NCBI Taxonomy" id="745531"/>
    <lineage>
        <taxon>Eukaryota</taxon>
        <taxon>Fungi</taxon>
        <taxon>Dikarya</taxon>
        <taxon>Basidiomycota</taxon>
        <taxon>Agaricomycotina</taxon>
        <taxon>Agaricomycetes</taxon>
        <taxon>Polyporales</taxon>
        <taxon>Phanerochaetaceae</taxon>
        <taxon>Phlebiopsis</taxon>
    </lineage>
</organism>
<dbReference type="OrthoDB" id="3232296at2759"/>
<keyword evidence="1" id="KW-0472">Membrane</keyword>
<sequence>MALLNTLFTLVTVGQASLLVLLVTLSFSKRIRRRNATMVNLLVVSVLSPIPLPLLYYGDQILNPAPPFDLCFTQAVLKYGTDAMFCVAAFCLIAEILLQTGIILWPFKYKTCIRLLIGFPYAIFLIFAMWAGVLGGTDRSAVRHKQNDYYCSLKFVAFGRGIYIVCVVMVSLSMALEVYAIIKSRRFWRGIPQSRQIKPTKQYSKSLYFRVLVFSVCQLFYFVVFGFDFFLQSVATHVIPIVFEAGMPLATFLIFASCPDVLAAWKFWKGRTEDLSPSEGAGARTVLVVVPVSDILSTTVSPMTDETPYPPPDLAVSSTVSPPPITDYLGVNIPDSSLGLFSNFEDT</sequence>
<evidence type="ECO:0000313" key="3">
    <source>
        <dbReference type="Proteomes" id="UP000053257"/>
    </source>
</evidence>
<evidence type="ECO:0000313" key="2">
    <source>
        <dbReference type="EMBL" id="KIP11767.1"/>
    </source>
</evidence>
<feature type="transmembrane region" description="Helical" evidence="1">
    <location>
        <begin position="6"/>
        <end position="27"/>
    </location>
</feature>
<evidence type="ECO:0008006" key="4">
    <source>
        <dbReference type="Google" id="ProtNLM"/>
    </source>
</evidence>
<evidence type="ECO:0000256" key="1">
    <source>
        <dbReference type="SAM" id="Phobius"/>
    </source>
</evidence>
<accession>A0A0C3SDF4</accession>
<keyword evidence="3" id="KW-1185">Reference proteome</keyword>
<dbReference type="EMBL" id="KN840444">
    <property type="protein sequence ID" value="KIP11767.1"/>
    <property type="molecule type" value="Genomic_DNA"/>
</dbReference>
<feature type="transmembrane region" description="Helical" evidence="1">
    <location>
        <begin position="39"/>
        <end position="58"/>
    </location>
</feature>
<dbReference type="Gene3D" id="1.20.1070.10">
    <property type="entry name" value="Rhodopsin 7-helix transmembrane proteins"/>
    <property type="match status" value="1"/>
</dbReference>
<dbReference type="SUPFAM" id="SSF81321">
    <property type="entry name" value="Family A G protein-coupled receptor-like"/>
    <property type="match status" value="1"/>
</dbReference>
<proteinExistence type="predicted"/>
<reference evidence="2 3" key="1">
    <citation type="journal article" date="2014" name="PLoS Genet.">
        <title>Analysis of the Phlebiopsis gigantea genome, transcriptome and secretome provides insight into its pioneer colonization strategies of wood.</title>
        <authorList>
            <person name="Hori C."/>
            <person name="Ishida T."/>
            <person name="Igarashi K."/>
            <person name="Samejima M."/>
            <person name="Suzuki H."/>
            <person name="Master E."/>
            <person name="Ferreira P."/>
            <person name="Ruiz-Duenas F.J."/>
            <person name="Held B."/>
            <person name="Canessa P."/>
            <person name="Larrondo L.F."/>
            <person name="Schmoll M."/>
            <person name="Druzhinina I.S."/>
            <person name="Kubicek C.P."/>
            <person name="Gaskell J.A."/>
            <person name="Kersten P."/>
            <person name="St John F."/>
            <person name="Glasner J."/>
            <person name="Sabat G."/>
            <person name="Splinter BonDurant S."/>
            <person name="Syed K."/>
            <person name="Yadav J."/>
            <person name="Mgbeahuruike A.C."/>
            <person name="Kovalchuk A."/>
            <person name="Asiegbu F.O."/>
            <person name="Lackner G."/>
            <person name="Hoffmeister D."/>
            <person name="Rencoret J."/>
            <person name="Gutierrez A."/>
            <person name="Sun H."/>
            <person name="Lindquist E."/>
            <person name="Barry K."/>
            <person name="Riley R."/>
            <person name="Grigoriev I.V."/>
            <person name="Henrissat B."/>
            <person name="Kues U."/>
            <person name="Berka R.M."/>
            <person name="Martinez A.T."/>
            <person name="Covert S.F."/>
            <person name="Blanchette R.A."/>
            <person name="Cullen D."/>
        </authorList>
    </citation>
    <scope>NUCLEOTIDE SEQUENCE [LARGE SCALE GENOMIC DNA]</scope>
    <source>
        <strain evidence="2 3">11061_1 CR5-6</strain>
    </source>
</reference>
<feature type="transmembrane region" description="Helical" evidence="1">
    <location>
        <begin position="82"/>
        <end position="105"/>
    </location>
</feature>
<dbReference type="Proteomes" id="UP000053257">
    <property type="component" value="Unassembled WGS sequence"/>
</dbReference>
<keyword evidence="1" id="KW-1133">Transmembrane helix</keyword>
<name>A0A0C3SDF4_PHLG1</name>